<gene>
    <name evidence="2" type="ORF">QJS10_CPA09g01139</name>
</gene>
<protein>
    <submittedName>
        <fullName evidence="2">Uncharacterized protein</fullName>
    </submittedName>
</protein>
<accession>A0AAV9E398</accession>
<feature type="region of interest" description="Disordered" evidence="1">
    <location>
        <begin position="1"/>
        <end position="28"/>
    </location>
</feature>
<keyword evidence="3" id="KW-1185">Reference proteome</keyword>
<organism evidence="2 3">
    <name type="scientific">Acorus calamus</name>
    <name type="common">Sweet flag</name>
    <dbReference type="NCBI Taxonomy" id="4465"/>
    <lineage>
        <taxon>Eukaryota</taxon>
        <taxon>Viridiplantae</taxon>
        <taxon>Streptophyta</taxon>
        <taxon>Embryophyta</taxon>
        <taxon>Tracheophyta</taxon>
        <taxon>Spermatophyta</taxon>
        <taxon>Magnoliopsida</taxon>
        <taxon>Liliopsida</taxon>
        <taxon>Acoraceae</taxon>
        <taxon>Acorus</taxon>
    </lineage>
</organism>
<comment type="caution">
    <text evidence="2">The sequence shown here is derived from an EMBL/GenBank/DDBJ whole genome shotgun (WGS) entry which is preliminary data.</text>
</comment>
<proteinExistence type="predicted"/>
<name>A0AAV9E398_ACOCL</name>
<dbReference type="EMBL" id="JAUJYO010000009">
    <property type="protein sequence ID" value="KAK1307621.1"/>
    <property type="molecule type" value="Genomic_DNA"/>
</dbReference>
<feature type="region of interest" description="Disordered" evidence="1">
    <location>
        <begin position="50"/>
        <end position="81"/>
    </location>
</feature>
<evidence type="ECO:0000313" key="3">
    <source>
        <dbReference type="Proteomes" id="UP001180020"/>
    </source>
</evidence>
<feature type="compositionally biased region" description="Basic and acidic residues" evidence="1">
    <location>
        <begin position="64"/>
        <end position="81"/>
    </location>
</feature>
<dbReference type="Proteomes" id="UP001180020">
    <property type="component" value="Unassembled WGS sequence"/>
</dbReference>
<reference evidence="2" key="1">
    <citation type="journal article" date="2023" name="Nat. Commun.">
        <title>Diploid and tetraploid genomes of Acorus and the evolution of monocots.</title>
        <authorList>
            <person name="Ma L."/>
            <person name="Liu K.W."/>
            <person name="Li Z."/>
            <person name="Hsiao Y.Y."/>
            <person name="Qi Y."/>
            <person name="Fu T."/>
            <person name="Tang G.D."/>
            <person name="Zhang D."/>
            <person name="Sun W.H."/>
            <person name="Liu D.K."/>
            <person name="Li Y."/>
            <person name="Chen G.Z."/>
            <person name="Liu X.D."/>
            <person name="Liao X.Y."/>
            <person name="Jiang Y.T."/>
            <person name="Yu X."/>
            <person name="Hao Y."/>
            <person name="Huang J."/>
            <person name="Zhao X.W."/>
            <person name="Ke S."/>
            <person name="Chen Y.Y."/>
            <person name="Wu W.L."/>
            <person name="Hsu J.L."/>
            <person name="Lin Y.F."/>
            <person name="Huang M.D."/>
            <person name="Li C.Y."/>
            <person name="Huang L."/>
            <person name="Wang Z.W."/>
            <person name="Zhao X."/>
            <person name="Zhong W.Y."/>
            <person name="Peng D.H."/>
            <person name="Ahmad S."/>
            <person name="Lan S."/>
            <person name="Zhang J.S."/>
            <person name="Tsai W.C."/>
            <person name="Van de Peer Y."/>
            <person name="Liu Z.J."/>
        </authorList>
    </citation>
    <scope>NUCLEOTIDE SEQUENCE</scope>
    <source>
        <strain evidence="2">CP</strain>
    </source>
</reference>
<dbReference type="AlphaFoldDB" id="A0AAV9E398"/>
<sequence length="81" mass="8273">MAGEGSSVGRAIGDGSNVPSGGVHGQGGQTVWNALNIETTVRDFRSQVKVGSLASQSATTGGHPRVDTSRADKHSHTESLD</sequence>
<reference evidence="2" key="2">
    <citation type="submission" date="2023-06" db="EMBL/GenBank/DDBJ databases">
        <authorList>
            <person name="Ma L."/>
            <person name="Liu K.-W."/>
            <person name="Li Z."/>
            <person name="Hsiao Y.-Y."/>
            <person name="Qi Y."/>
            <person name="Fu T."/>
            <person name="Tang G."/>
            <person name="Zhang D."/>
            <person name="Sun W.-H."/>
            <person name="Liu D.-K."/>
            <person name="Li Y."/>
            <person name="Chen G.-Z."/>
            <person name="Liu X.-D."/>
            <person name="Liao X.-Y."/>
            <person name="Jiang Y.-T."/>
            <person name="Yu X."/>
            <person name="Hao Y."/>
            <person name="Huang J."/>
            <person name="Zhao X.-W."/>
            <person name="Ke S."/>
            <person name="Chen Y.-Y."/>
            <person name="Wu W.-L."/>
            <person name="Hsu J.-L."/>
            <person name="Lin Y.-F."/>
            <person name="Huang M.-D."/>
            <person name="Li C.-Y."/>
            <person name="Huang L."/>
            <person name="Wang Z.-W."/>
            <person name="Zhao X."/>
            <person name="Zhong W.-Y."/>
            <person name="Peng D.-H."/>
            <person name="Ahmad S."/>
            <person name="Lan S."/>
            <person name="Zhang J.-S."/>
            <person name="Tsai W.-C."/>
            <person name="Van De Peer Y."/>
            <person name="Liu Z.-J."/>
        </authorList>
    </citation>
    <scope>NUCLEOTIDE SEQUENCE</scope>
    <source>
        <strain evidence="2">CP</strain>
        <tissue evidence="2">Leaves</tissue>
    </source>
</reference>
<evidence type="ECO:0000313" key="2">
    <source>
        <dbReference type="EMBL" id="KAK1307621.1"/>
    </source>
</evidence>
<evidence type="ECO:0000256" key="1">
    <source>
        <dbReference type="SAM" id="MobiDB-lite"/>
    </source>
</evidence>